<evidence type="ECO:0000256" key="12">
    <source>
        <dbReference type="ARBA" id="ARBA00022776"/>
    </source>
</evidence>
<dbReference type="AlphaFoldDB" id="A0A315UPT4"/>
<protein>
    <submittedName>
        <fullName evidence="23">Uncharacterized protein</fullName>
    </submittedName>
</protein>
<evidence type="ECO:0000256" key="14">
    <source>
        <dbReference type="ARBA" id="ARBA00022833"/>
    </source>
</evidence>
<keyword evidence="18" id="KW-0206">Cytoskeleton</keyword>
<feature type="transmembrane region" description="Helical" evidence="22">
    <location>
        <begin position="312"/>
        <end position="333"/>
    </location>
</feature>
<keyword evidence="7" id="KW-0963">Cytoplasm</keyword>
<evidence type="ECO:0000256" key="5">
    <source>
        <dbReference type="ARBA" id="ARBA00006672"/>
    </source>
</evidence>
<keyword evidence="8" id="KW-0597">Phosphoprotein</keyword>
<dbReference type="EMBL" id="NHOQ01002872">
    <property type="protein sequence ID" value="PWA14149.1"/>
    <property type="molecule type" value="Genomic_DNA"/>
</dbReference>
<evidence type="ECO:0000256" key="3">
    <source>
        <dbReference type="ARBA" id="ARBA00004186"/>
    </source>
</evidence>
<dbReference type="GO" id="GO:0007059">
    <property type="term" value="P:chromosome segregation"/>
    <property type="evidence" value="ECO:0007669"/>
    <property type="project" value="UniProtKB-KW"/>
</dbReference>
<dbReference type="SUPFAM" id="SSF57924">
    <property type="entry name" value="Inhibitor of apoptosis (IAP) repeat"/>
    <property type="match status" value="1"/>
</dbReference>
<keyword evidence="9" id="KW-0132">Cell division</keyword>
<feature type="transmembrane region" description="Helical" evidence="22">
    <location>
        <begin position="353"/>
        <end position="377"/>
    </location>
</feature>
<dbReference type="Gene3D" id="1.20.140.150">
    <property type="match status" value="1"/>
</dbReference>
<evidence type="ECO:0000256" key="13">
    <source>
        <dbReference type="ARBA" id="ARBA00022829"/>
    </source>
</evidence>
<dbReference type="GO" id="GO:0051301">
    <property type="term" value="P:cell division"/>
    <property type="evidence" value="ECO:0007669"/>
    <property type="project" value="UniProtKB-KW"/>
</dbReference>
<evidence type="ECO:0000256" key="7">
    <source>
        <dbReference type="ARBA" id="ARBA00022490"/>
    </source>
</evidence>
<evidence type="ECO:0000256" key="18">
    <source>
        <dbReference type="ARBA" id="ARBA00023212"/>
    </source>
</evidence>
<sequence>MDPLDEKDIKFYFFENRLKTFQGWPFDEDCACTPENMARAGFIHTPSENSPDTAMCFFCLKELEGWEPEDDPEKEHRSHSSSCHFIALKKKVEDLTVEEFFKLQKERHKFIVVRSSSRLAAMPDSRLLFLNKTGNEAIAKFEEAASLRRAAIIKTAMGEEDGGKLWITAGDSALRTKPSLQPRTMKVTFGALVITAGVCGVLSFAFLATSLATDYWYIIEMNSMNATESEDMSSHSGLWRIHEGGKIHPDSIDSFAADSSKYTETELRMLNMHRVIVVMLPLSLVLLLFGGICGLVSALARSPVLLTGTACYFFISSLLTLCGASLYIVYSYQALAETQRLVGPEGLAYIHTSFGWSLGLAWLSYGLELLAGTLLLIAAQMARIRQRGPSKA</sequence>
<dbReference type="Pfam" id="PF13903">
    <property type="entry name" value="Claudin_2"/>
    <property type="match status" value="1"/>
</dbReference>
<evidence type="ECO:0000256" key="9">
    <source>
        <dbReference type="ARBA" id="ARBA00022618"/>
    </source>
</evidence>
<keyword evidence="14" id="KW-0862">Zinc</keyword>
<dbReference type="Gene3D" id="1.10.1170.10">
    <property type="entry name" value="Inhibitor Of Apoptosis Protein (2mihbC-IAP-1), Chain A"/>
    <property type="match status" value="1"/>
</dbReference>
<accession>A0A315UPT4</accession>
<feature type="transmembrane region" description="Helical" evidence="22">
    <location>
        <begin position="275"/>
        <end position="300"/>
    </location>
</feature>
<proteinExistence type="inferred from homology"/>
<keyword evidence="16 22" id="KW-1133">Transmembrane helix</keyword>
<dbReference type="InterPro" id="IPR004031">
    <property type="entry name" value="PMP22/EMP/MP20/Claudin"/>
</dbReference>
<keyword evidence="21" id="KW-0137">Centromere</keyword>
<keyword evidence="19" id="KW-0539">Nucleus</keyword>
<keyword evidence="11" id="KW-0479">Metal-binding</keyword>
<dbReference type="PROSITE" id="PS50143">
    <property type="entry name" value="BIR_REPEAT_2"/>
    <property type="match status" value="1"/>
</dbReference>
<dbReference type="GO" id="GO:0000775">
    <property type="term" value="C:chromosome, centromeric region"/>
    <property type="evidence" value="ECO:0007669"/>
    <property type="project" value="UniProtKB-SubCell"/>
</dbReference>
<dbReference type="Proteomes" id="UP000250572">
    <property type="component" value="Unassembled WGS sequence"/>
</dbReference>
<dbReference type="GO" id="GO:0046872">
    <property type="term" value="F:metal ion binding"/>
    <property type="evidence" value="ECO:0007669"/>
    <property type="project" value="UniProtKB-KW"/>
</dbReference>
<dbReference type="FunFam" id="1.10.1170.10:FF:000009">
    <property type="entry name" value="Baculoviral IAP repeat-containing protein 5"/>
    <property type="match status" value="1"/>
</dbReference>
<comment type="similarity">
    <text evidence="5">Belongs to the IAP family.</text>
</comment>
<dbReference type="PANTHER" id="PTHR20516">
    <property type="entry name" value="TRANSMEMBRANE PROTEIN 114/235 FAMILY MEMBER"/>
    <property type="match status" value="1"/>
</dbReference>
<dbReference type="GO" id="GO:0005634">
    <property type="term" value="C:nucleus"/>
    <property type="evidence" value="ECO:0007669"/>
    <property type="project" value="UniProtKB-SubCell"/>
</dbReference>
<evidence type="ECO:0000313" key="23">
    <source>
        <dbReference type="EMBL" id="PWA14149.1"/>
    </source>
</evidence>
<keyword evidence="17 22" id="KW-0472">Membrane</keyword>
<evidence type="ECO:0000256" key="10">
    <source>
        <dbReference type="ARBA" id="ARBA00022692"/>
    </source>
</evidence>
<keyword evidence="13" id="KW-0159">Chromosome partition</keyword>
<keyword evidence="24" id="KW-1185">Reference proteome</keyword>
<dbReference type="CDD" id="cd00022">
    <property type="entry name" value="BIR"/>
    <property type="match status" value="1"/>
</dbReference>
<evidence type="ECO:0000256" key="8">
    <source>
        <dbReference type="ARBA" id="ARBA00022553"/>
    </source>
</evidence>
<evidence type="ECO:0000256" key="19">
    <source>
        <dbReference type="ARBA" id="ARBA00023242"/>
    </source>
</evidence>
<evidence type="ECO:0000256" key="21">
    <source>
        <dbReference type="ARBA" id="ARBA00023328"/>
    </source>
</evidence>
<evidence type="ECO:0000256" key="16">
    <source>
        <dbReference type="ARBA" id="ARBA00022989"/>
    </source>
</evidence>
<reference evidence="23 24" key="1">
    <citation type="journal article" date="2018" name="G3 (Bethesda)">
        <title>A High-Quality Reference Genome for the Invasive Mosquitofish Gambusia affinis Using a Chicago Library.</title>
        <authorList>
            <person name="Hoffberg S.L."/>
            <person name="Troendle N.J."/>
            <person name="Glenn T.C."/>
            <person name="Mahmud O."/>
            <person name="Louha S."/>
            <person name="Chalopin D."/>
            <person name="Bennetzen J.L."/>
            <person name="Mauricio R."/>
        </authorList>
    </citation>
    <scope>NUCLEOTIDE SEQUENCE [LARGE SCALE GENOMIC DNA]</scope>
    <source>
        <strain evidence="23">NE01/NJP1002.9</strain>
        <tissue evidence="23">Muscle</tissue>
    </source>
</reference>
<evidence type="ECO:0000256" key="4">
    <source>
        <dbReference type="ARBA" id="ARBA00004584"/>
    </source>
</evidence>
<keyword evidence="15" id="KW-0832">Ubl conjugation</keyword>
<evidence type="ECO:0000313" key="24">
    <source>
        <dbReference type="Proteomes" id="UP000250572"/>
    </source>
</evidence>
<dbReference type="SMART" id="SM00238">
    <property type="entry name" value="BIR"/>
    <property type="match status" value="1"/>
</dbReference>
<evidence type="ECO:0000256" key="20">
    <source>
        <dbReference type="ARBA" id="ARBA00023306"/>
    </source>
</evidence>
<name>A0A315UPT4_GAMAF</name>
<keyword evidence="20" id="KW-0131">Cell cycle</keyword>
<dbReference type="GO" id="GO:0005819">
    <property type="term" value="C:spindle"/>
    <property type="evidence" value="ECO:0007669"/>
    <property type="project" value="UniProtKB-SubCell"/>
</dbReference>
<organism evidence="23 24">
    <name type="scientific">Gambusia affinis</name>
    <name type="common">Western mosquitofish</name>
    <name type="synonym">Heterandria affinis</name>
    <dbReference type="NCBI Taxonomy" id="33528"/>
    <lineage>
        <taxon>Eukaryota</taxon>
        <taxon>Metazoa</taxon>
        <taxon>Chordata</taxon>
        <taxon>Craniata</taxon>
        <taxon>Vertebrata</taxon>
        <taxon>Euteleostomi</taxon>
        <taxon>Actinopterygii</taxon>
        <taxon>Neopterygii</taxon>
        <taxon>Teleostei</taxon>
        <taxon>Neoteleostei</taxon>
        <taxon>Acanthomorphata</taxon>
        <taxon>Ovalentaria</taxon>
        <taxon>Atherinomorphae</taxon>
        <taxon>Cyprinodontiformes</taxon>
        <taxon>Poeciliidae</taxon>
        <taxon>Poeciliinae</taxon>
        <taxon>Gambusia</taxon>
    </lineage>
</organism>
<dbReference type="InterPro" id="IPR001370">
    <property type="entry name" value="BIR_rpt"/>
</dbReference>
<keyword evidence="12" id="KW-0498">Mitosis</keyword>
<evidence type="ECO:0000256" key="15">
    <source>
        <dbReference type="ARBA" id="ARBA00022843"/>
    </source>
</evidence>
<evidence type="ECO:0000256" key="2">
    <source>
        <dbReference type="ARBA" id="ARBA00004141"/>
    </source>
</evidence>
<evidence type="ECO:0000256" key="6">
    <source>
        <dbReference type="ARBA" id="ARBA00022454"/>
    </source>
</evidence>
<comment type="subcellular location">
    <subcellularLocation>
        <location evidence="4">Chromosome</location>
        <location evidence="4">Centromere</location>
    </subcellularLocation>
    <subcellularLocation>
        <location evidence="3">Cytoplasm</location>
        <location evidence="3">Cytoskeleton</location>
        <location evidence="3">Spindle</location>
    </subcellularLocation>
    <subcellularLocation>
        <location evidence="2">Membrane</location>
        <topology evidence="2">Multi-pass membrane protein</topology>
    </subcellularLocation>
    <subcellularLocation>
        <location evidence="1">Nucleus</location>
    </subcellularLocation>
</comment>
<dbReference type="GO" id="GO:0016324">
    <property type="term" value="C:apical plasma membrane"/>
    <property type="evidence" value="ECO:0007669"/>
    <property type="project" value="TreeGrafter"/>
</dbReference>
<gene>
    <name evidence="23" type="ORF">CCH79_00016774</name>
</gene>
<comment type="caution">
    <text evidence="23">The sequence shown here is derived from an EMBL/GenBank/DDBJ whole genome shotgun (WGS) entry which is preliminary data.</text>
</comment>
<evidence type="ECO:0000256" key="1">
    <source>
        <dbReference type="ARBA" id="ARBA00004123"/>
    </source>
</evidence>
<evidence type="ECO:0000256" key="22">
    <source>
        <dbReference type="SAM" id="Phobius"/>
    </source>
</evidence>
<dbReference type="Pfam" id="PF00653">
    <property type="entry name" value="BIR"/>
    <property type="match status" value="1"/>
</dbReference>
<dbReference type="InterPro" id="IPR039951">
    <property type="entry name" value="TMEM114/TMEM235"/>
</dbReference>
<feature type="transmembrane region" description="Helical" evidence="22">
    <location>
        <begin position="187"/>
        <end position="208"/>
    </location>
</feature>
<evidence type="ECO:0000256" key="11">
    <source>
        <dbReference type="ARBA" id="ARBA00022723"/>
    </source>
</evidence>
<evidence type="ECO:0000256" key="17">
    <source>
        <dbReference type="ARBA" id="ARBA00023136"/>
    </source>
</evidence>
<keyword evidence="6" id="KW-0158">Chromosome</keyword>
<dbReference type="PANTHER" id="PTHR20516:SF1">
    <property type="entry name" value="TRANSMEMBRANE PROTEIN 235"/>
    <property type="match status" value="1"/>
</dbReference>
<keyword evidence="10 22" id="KW-0812">Transmembrane</keyword>